<dbReference type="Proteomes" id="UP001652626">
    <property type="component" value="Chromosome 28"/>
</dbReference>
<name>A0A8B8HV51_VANTA</name>
<feature type="signal peptide" evidence="1">
    <location>
        <begin position="1"/>
        <end position="24"/>
    </location>
</feature>
<dbReference type="RefSeq" id="XP_026488739.1">
    <property type="nucleotide sequence ID" value="XM_026632954.2"/>
</dbReference>
<evidence type="ECO:0000313" key="2">
    <source>
        <dbReference type="Proteomes" id="UP001652626"/>
    </source>
</evidence>
<accession>A0A8B8HV51</accession>
<dbReference type="OMA" id="GGAACNC"/>
<keyword evidence="2" id="KW-1185">Reference proteome</keyword>
<reference evidence="3" key="1">
    <citation type="submission" date="2025-08" db="UniProtKB">
        <authorList>
            <consortium name="RefSeq"/>
        </authorList>
    </citation>
    <scope>IDENTIFICATION</scope>
    <source>
        <tissue evidence="3">Whole body</tissue>
    </source>
</reference>
<dbReference type="AlphaFoldDB" id="A0A8B8HV51"/>
<keyword evidence="1" id="KW-0732">Signal</keyword>
<protein>
    <submittedName>
        <fullName evidence="3">Uncharacterized protein LOC113395353</fullName>
    </submittedName>
</protein>
<evidence type="ECO:0000256" key="1">
    <source>
        <dbReference type="SAM" id="SignalP"/>
    </source>
</evidence>
<proteinExistence type="predicted"/>
<gene>
    <name evidence="3" type="primary">LOC113395353</name>
</gene>
<feature type="chain" id="PRO_5034973600" evidence="1">
    <location>
        <begin position="25"/>
        <end position="229"/>
    </location>
</feature>
<sequence length="229" mass="24579">MRAKIVFTLLGVLQIFQAPCTVTAAQSAVSDANGDPISVLDARERQRDTPEVVLQLKYDGGELNKIYLTQFRKENKGWAPSVPARGNLCTDLCRAGLGGKTCGSTCLDLVPVGLKSALSNSNETNQKYGEPRVAVCPVLCDNGLGQPLCNCESRTPKSVDWNSVCGTFCATDNYVLYGCPVCDESKPSSIQVASSRVLNTAEGWKSWCNVQCRQGQGGAACNCDRAPFQ</sequence>
<dbReference type="GeneID" id="113395353"/>
<evidence type="ECO:0000313" key="3">
    <source>
        <dbReference type="RefSeq" id="XP_026488739.1"/>
    </source>
</evidence>
<dbReference type="OrthoDB" id="8173223at2759"/>
<organism evidence="2 3">
    <name type="scientific">Vanessa tameamea</name>
    <name type="common">Kamehameha butterfly</name>
    <dbReference type="NCBI Taxonomy" id="334116"/>
    <lineage>
        <taxon>Eukaryota</taxon>
        <taxon>Metazoa</taxon>
        <taxon>Ecdysozoa</taxon>
        <taxon>Arthropoda</taxon>
        <taxon>Hexapoda</taxon>
        <taxon>Insecta</taxon>
        <taxon>Pterygota</taxon>
        <taxon>Neoptera</taxon>
        <taxon>Endopterygota</taxon>
        <taxon>Lepidoptera</taxon>
        <taxon>Glossata</taxon>
        <taxon>Ditrysia</taxon>
        <taxon>Papilionoidea</taxon>
        <taxon>Nymphalidae</taxon>
        <taxon>Nymphalinae</taxon>
        <taxon>Vanessa</taxon>
    </lineage>
</organism>